<proteinExistence type="predicted"/>
<keyword evidence="2" id="KW-1185">Reference proteome</keyword>
<dbReference type="EMBL" id="JAWDGP010001264">
    <property type="protein sequence ID" value="KAK3793250.1"/>
    <property type="molecule type" value="Genomic_DNA"/>
</dbReference>
<organism evidence="1 2">
    <name type="scientific">Elysia crispata</name>
    <name type="common">lettuce slug</name>
    <dbReference type="NCBI Taxonomy" id="231223"/>
    <lineage>
        <taxon>Eukaryota</taxon>
        <taxon>Metazoa</taxon>
        <taxon>Spiralia</taxon>
        <taxon>Lophotrochozoa</taxon>
        <taxon>Mollusca</taxon>
        <taxon>Gastropoda</taxon>
        <taxon>Heterobranchia</taxon>
        <taxon>Euthyneura</taxon>
        <taxon>Panpulmonata</taxon>
        <taxon>Sacoglossa</taxon>
        <taxon>Placobranchoidea</taxon>
        <taxon>Plakobranchidae</taxon>
        <taxon>Elysia</taxon>
    </lineage>
</organism>
<evidence type="ECO:0000313" key="2">
    <source>
        <dbReference type="Proteomes" id="UP001283361"/>
    </source>
</evidence>
<sequence length="241" mass="27780">MSYSAFVLPTLRIPELSFTRTVICLYPNIYPTPESYNINNSRPTSRKPSYTEVITLHMIPHTVTLTALTLVSSQSRLCLNPSLPPAWCPSRDEKGASFGRRYLQQQNRFGTKKEHRRRDVPFYSGNSCVWRNYICQASAAQAKVAPCSSTTQRWKRRRAPRNFHDVKFKADTNGSLEFSCRQVEILPLNCLKKLVINRFYRPHRQTSQRNTRVTATVVGLSQSLYNFRDGWTGFLGLDSHR</sequence>
<reference evidence="1" key="1">
    <citation type="journal article" date="2023" name="G3 (Bethesda)">
        <title>A reference genome for the long-term kleptoplast-retaining sea slug Elysia crispata morphotype clarki.</title>
        <authorList>
            <person name="Eastman K.E."/>
            <person name="Pendleton A.L."/>
            <person name="Shaikh M.A."/>
            <person name="Suttiyut T."/>
            <person name="Ogas R."/>
            <person name="Tomko P."/>
            <person name="Gavelis G."/>
            <person name="Widhalm J.R."/>
            <person name="Wisecaver J.H."/>
        </authorList>
    </citation>
    <scope>NUCLEOTIDE SEQUENCE</scope>
    <source>
        <strain evidence="1">ECLA1</strain>
    </source>
</reference>
<gene>
    <name evidence="1" type="ORF">RRG08_014728</name>
</gene>
<accession>A0AAE1ASJ0</accession>
<protein>
    <submittedName>
        <fullName evidence="1">Uncharacterized protein</fullName>
    </submittedName>
</protein>
<name>A0AAE1ASJ0_9GAST</name>
<dbReference type="Proteomes" id="UP001283361">
    <property type="component" value="Unassembled WGS sequence"/>
</dbReference>
<dbReference type="AlphaFoldDB" id="A0AAE1ASJ0"/>
<comment type="caution">
    <text evidence="1">The sequence shown here is derived from an EMBL/GenBank/DDBJ whole genome shotgun (WGS) entry which is preliminary data.</text>
</comment>
<evidence type="ECO:0000313" key="1">
    <source>
        <dbReference type="EMBL" id="KAK3793250.1"/>
    </source>
</evidence>